<dbReference type="EMBL" id="JBJUIK010000012">
    <property type="protein sequence ID" value="KAL3509679.1"/>
    <property type="molecule type" value="Genomic_DNA"/>
</dbReference>
<organism evidence="1 2">
    <name type="scientific">Cinchona calisaya</name>
    <dbReference type="NCBI Taxonomy" id="153742"/>
    <lineage>
        <taxon>Eukaryota</taxon>
        <taxon>Viridiplantae</taxon>
        <taxon>Streptophyta</taxon>
        <taxon>Embryophyta</taxon>
        <taxon>Tracheophyta</taxon>
        <taxon>Spermatophyta</taxon>
        <taxon>Magnoliopsida</taxon>
        <taxon>eudicotyledons</taxon>
        <taxon>Gunneridae</taxon>
        <taxon>Pentapetalae</taxon>
        <taxon>asterids</taxon>
        <taxon>lamiids</taxon>
        <taxon>Gentianales</taxon>
        <taxon>Rubiaceae</taxon>
        <taxon>Cinchonoideae</taxon>
        <taxon>Cinchoneae</taxon>
        <taxon>Cinchona</taxon>
    </lineage>
</organism>
<dbReference type="AlphaFoldDB" id="A0ABD2YU39"/>
<reference evidence="1 2" key="1">
    <citation type="submission" date="2024-11" db="EMBL/GenBank/DDBJ databases">
        <title>A near-complete genome assembly of Cinchona calisaya.</title>
        <authorList>
            <person name="Lian D.C."/>
            <person name="Zhao X.W."/>
            <person name="Wei L."/>
        </authorList>
    </citation>
    <scope>NUCLEOTIDE SEQUENCE [LARGE SCALE GENOMIC DNA]</scope>
    <source>
        <tissue evidence="1">Nenye</tissue>
    </source>
</reference>
<comment type="caution">
    <text evidence="1">The sequence shown here is derived from an EMBL/GenBank/DDBJ whole genome shotgun (WGS) entry which is preliminary data.</text>
</comment>
<keyword evidence="2" id="KW-1185">Reference proteome</keyword>
<name>A0ABD2YU39_9GENT</name>
<protein>
    <submittedName>
        <fullName evidence="1">Uncharacterized protein</fullName>
    </submittedName>
</protein>
<evidence type="ECO:0000313" key="1">
    <source>
        <dbReference type="EMBL" id="KAL3509679.1"/>
    </source>
</evidence>
<gene>
    <name evidence="1" type="ORF">ACH5RR_029080</name>
</gene>
<evidence type="ECO:0000313" key="2">
    <source>
        <dbReference type="Proteomes" id="UP001630127"/>
    </source>
</evidence>
<dbReference type="Proteomes" id="UP001630127">
    <property type="component" value="Unassembled WGS sequence"/>
</dbReference>
<proteinExistence type="predicted"/>
<sequence>MIPSYTDTPKLINLRNSAARILRLEDTSSKMVNPSEVPITDTVAIQTQLDSTITIVLKSIHATFSFAKTFPTENSIAHSTGNDSNGSLPVATFVDNIKAPQHAAYSELDKEVSLGLDIHHKQIPPSNYLILVDVSIVECSQVQSTVQTSPTLAIAVQVIAPVLTKSFMDTPIKRHTISMLHANNIRLKAENEKPHVENIKNREALSMAFCPSCGDAQTIGDICPDEHQIWVENA</sequence>
<accession>A0ABD2YU39</accession>